<dbReference type="InterPro" id="IPR020843">
    <property type="entry name" value="ER"/>
</dbReference>
<gene>
    <name evidence="2" type="ORF">GA0070617_3519</name>
</gene>
<dbReference type="PANTHER" id="PTHR43482:SF1">
    <property type="entry name" value="PROTEIN AST1-RELATED"/>
    <property type="match status" value="1"/>
</dbReference>
<feature type="domain" description="Enoyl reductase (ER)" evidence="1">
    <location>
        <begin position="10"/>
        <end position="313"/>
    </location>
</feature>
<dbReference type="SUPFAM" id="SSF51735">
    <property type="entry name" value="NAD(P)-binding Rossmann-fold domains"/>
    <property type="match status" value="1"/>
</dbReference>
<dbReference type="InterPro" id="IPR013154">
    <property type="entry name" value="ADH-like_N"/>
</dbReference>
<dbReference type="AlphaFoldDB" id="A0A1C6UTV5"/>
<dbReference type="Pfam" id="PF13602">
    <property type="entry name" value="ADH_zinc_N_2"/>
    <property type="match status" value="1"/>
</dbReference>
<reference evidence="2 3" key="1">
    <citation type="submission" date="2016-06" db="EMBL/GenBank/DDBJ databases">
        <authorList>
            <person name="Kjaerup R.B."/>
            <person name="Dalgaard T.S."/>
            <person name="Juul-Madsen H.R."/>
        </authorList>
    </citation>
    <scope>NUCLEOTIDE SEQUENCE [LARGE SCALE GENOMIC DNA]</scope>
    <source>
        <strain evidence="2 3">DSM 45577</strain>
    </source>
</reference>
<dbReference type="SMART" id="SM00829">
    <property type="entry name" value="PKS_ER"/>
    <property type="match status" value="1"/>
</dbReference>
<evidence type="ECO:0000259" key="1">
    <source>
        <dbReference type="SMART" id="SM00829"/>
    </source>
</evidence>
<dbReference type="PANTHER" id="PTHR43482">
    <property type="entry name" value="PROTEIN AST1-RELATED"/>
    <property type="match status" value="1"/>
</dbReference>
<dbReference type="InterPro" id="IPR011032">
    <property type="entry name" value="GroES-like_sf"/>
</dbReference>
<accession>A0A1C6UTV5</accession>
<name>A0A1C6UTV5_9ACTN</name>
<dbReference type="Gene3D" id="3.40.50.720">
    <property type="entry name" value="NAD(P)-binding Rossmann-like Domain"/>
    <property type="match status" value="1"/>
</dbReference>
<dbReference type="Pfam" id="PF08240">
    <property type="entry name" value="ADH_N"/>
    <property type="match status" value="1"/>
</dbReference>
<organism evidence="2 3">
    <name type="scientific">Micromonospora yangpuensis</name>
    <dbReference type="NCBI Taxonomy" id="683228"/>
    <lineage>
        <taxon>Bacteria</taxon>
        <taxon>Bacillati</taxon>
        <taxon>Actinomycetota</taxon>
        <taxon>Actinomycetes</taxon>
        <taxon>Micromonosporales</taxon>
        <taxon>Micromonosporaceae</taxon>
        <taxon>Micromonospora</taxon>
    </lineage>
</organism>
<protein>
    <submittedName>
        <fullName evidence="2">NADPH:quinone reductase</fullName>
    </submittedName>
</protein>
<dbReference type="InterPro" id="IPR036291">
    <property type="entry name" value="NAD(P)-bd_dom_sf"/>
</dbReference>
<sequence length="320" mass="33129">MRAAVVVRYGPPEQVVVTDVRTPEPRPGEVLVRVEAAAVTAGDARLRAGRFPAGFGVLARLGVGLRGPRARILGGTLSGRIERVGRDVTRFSPGDLVAGMTGMRLGTHAEYATVRAASLVPKPAGVGHSDAAGVLFGGTTALWFLRERARIRAGHRVLVNGASGAVGSSAVQIAAHLGATVTAVTSARNTAFVTGLGAHRVVDYTTTPVTGLDERFDIVFDAVGNVSRAEGLRLLAPGGSLVLAVANLLDTLRARGPVLAGPARERAEDFGYLLDLVSSGQFAPVTEVVGGLDRLPEAHRRVDTGRKVGNLVITPHSAAG</sequence>
<dbReference type="CDD" id="cd08267">
    <property type="entry name" value="MDR1"/>
    <property type="match status" value="1"/>
</dbReference>
<dbReference type="RefSeq" id="WP_091439190.1">
    <property type="nucleotide sequence ID" value="NZ_BMMJ01000013.1"/>
</dbReference>
<dbReference type="STRING" id="683228.GA0070617_3519"/>
<dbReference type="Proteomes" id="UP000198937">
    <property type="component" value="Unassembled WGS sequence"/>
</dbReference>
<dbReference type="SUPFAM" id="SSF50129">
    <property type="entry name" value="GroES-like"/>
    <property type="match status" value="1"/>
</dbReference>
<evidence type="ECO:0000313" key="3">
    <source>
        <dbReference type="Proteomes" id="UP000198937"/>
    </source>
</evidence>
<dbReference type="OrthoDB" id="3727682at2"/>
<proteinExistence type="predicted"/>
<dbReference type="Gene3D" id="3.90.180.10">
    <property type="entry name" value="Medium-chain alcohol dehydrogenases, catalytic domain"/>
    <property type="match status" value="1"/>
</dbReference>
<dbReference type="EMBL" id="FMIA01000002">
    <property type="protein sequence ID" value="SCL57418.1"/>
    <property type="molecule type" value="Genomic_DNA"/>
</dbReference>
<dbReference type="InterPro" id="IPR052585">
    <property type="entry name" value="Lipid_raft_assoc_Zn_ADH"/>
</dbReference>
<keyword evidence="3" id="KW-1185">Reference proteome</keyword>
<evidence type="ECO:0000313" key="2">
    <source>
        <dbReference type="EMBL" id="SCL57418.1"/>
    </source>
</evidence>
<dbReference type="GO" id="GO:0016491">
    <property type="term" value="F:oxidoreductase activity"/>
    <property type="evidence" value="ECO:0007669"/>
    <property type="project" value="InterPro"/>
</dbReference>